<name>A0ABW2BYL5_9PSEU</name>
<reference evidence="2" key="1">
    <citation type="journal article" date="2019" name="Int. J. Syst. Evol. Microbiol.">
        <title>The Global Catalogue of Microorganisms (GCM) 10K type strain sequencing project: providing services to taxonomists for standard genome sequencing and annotation.</title>
        <authorList>
            <consortium name="The Broad Institute Genomics Platform"/>
            <consortium name="The Broad Institute Genome Sequencing Center for Infectious Disease"/>
            <person name="Wu L."/>
            <person name="Ma J."/>
        </authorList>
    </citation>
    <scope>NUCLEOTIDE SEQUENCE [LARGE SCALE GENOMIC DNA]</scope>
    <source>
        <strain evidence="2">KCTC 32255</strain>
    </source>
</reference>
<dbReference type="Proteomes" id="UP001596337">
    <property type="component" value="Unassembled WGS sequence"/>
</dbReference>
<proteinExistence type="predicted"/>
<evidence type="ECO:0000313" key="2">
    <source>
        <dbReference type="Proteomes" id="UP001596337"/>
    </source>
</evidence>
<dbReference type="RefSeq" id="WP_345392768.1">
    <property type="nucleotide sequence ID" value="NZ_BAABLA010000012.1"/>
</dbReference>
<protein>
    <submittedName>
        <fullName evidence="1">Uncharacterized protein</fullName>
    </submittedName>
</protein>
<comment type="caution">
    <text evidence="1">The sequence shown here is derived from an EMBL/GenBank/DDBJ whole genome shotgun (WGS) entry which is preliminary data.</text>
</comment>
<dbReference type="EMBL" id="JBHSXX010000001">
    <property type="protein sequence ID" value="MFC6867410.1"/>
    <property type="molecule type" value="Genomic_DNA"/>
</dbReference>
<organism evidence="1 2">
    <name type="scientific">Haloechinothrix salitolerans</name>
    <dbReference type="NCBI Taxonomy" id="926830"/>
    <lineage>
        <taxon>Bacteria</taxon>
        <taxon>Bacillati</taxon>
        <taxon>Actinomycetota</taxon>
        <taxon>Actinomycetes</taxon>
        <taxon>Pseudonocardiales</taxon>
        <taxon>Pseudonocardiaceae</taxon>
        <taxon>Haloechinothrix</taxon>
    </lineage>
</organism>
<sequence length="76" mass="8432">MRDETYSQWTIVNIVFHHLVEQGLHPTLGDHGDPGERAAELLRALGITPTATGDARIQRDVNEELAQLRAVLMDDG</sequence>
<keyword evidence="2" id="KW-1185">Reference proteome</keyword>
<evidence type="ECO:0000313" key="1">
    <source>
        <dbReference type="EMBL" id="MFC6867410.1"/>
    </source>
</evidence>
<accession>A0ABW2BYL5</accession>
<gene>
    <name evidence="1" type="ORF">ACFQGD_09640</name>
</gene>